<name>A0A0E9VVC4_ANGAN</name>
<accession>A0A0E9VVC4</accession>
<dbReference type="EMBL" id="GBXM01027359">
    <property type="protein sequence ID" value="JAH81218.1"/>
    <property type="molecule type" value="Transcribed_RNA"/>
</dbReference>
<evidence type="ECO:0000313" key="1">
    <source>
        <dbReference type="EMBL" id="JAH81218.1"/>
    </source>
</evidence>
<reference evidence="1" key="2">
    <citation type="journal article" date="2015" name="Fish Shellfish Immunol.">
        <title>Early steps in the European eel (Anguilla anguilla)-Vibrio vulnificus interaction in the gills: Role of the RtxA13 toxin.</title>
        <authorList>
            <person name="Callol A."/>
            <person name="Pajuelo D."/>
            <person name="Ebbesson L."/>
            <person name="Teles M."/>
            <person name="MacKenzie S."/>
            <person name="Amaro C."/>
        </authorList>
    </citation>
    <scope>NUCLEOTIDE SEQUENCE</scope>
</reference>
<dbReference type="AlphaFoldDB" id="A0A0E9VVC4"/>
<protein>
    <submittedName>
        <fullName evidence="1">Uncharacterized protein</fullName>
    </submittedName>
</protein>
<reference evidence="1" key="1">
    <citation type="submission" date="2014-11" db="EMBL/GenBank/DDBJ databases">
        <authorList>
            <person name="Amaro Gonzalez C."/>
        </authorList>
    </citation>
    <scope>NUCLEOTIDE SEQUENCE</scope>
</reference>
<proteinExistence type="predicted"/>
<sequence length="34" mass="4064">MVANSRWCQLTQHIYMFLMRVFCHCCKAANLSEQ</sequence>
<organism evidence="1">
    <name type="scientific">Anguilla anguilla</name>
    <name type="common">European freshwater eel</name>
    <name type="synonym">Muraena anguilla</name>
    <dbReference type="NCBI Taxonomy" id="7936"/>
    <lineage>
        <taxon>Eukaryota</taxon>
        <taxon>Metazoa</taxon>
        <taxon>Chordata</taxon>
        <taxon>Craniata</taxon>
        <taxon>Vertebrata</taxon>
        <taxon>Euteleostomi</taxon>
        <taxon>Actinopterygii</taxon>
        <taxon>Neopterygii</taxon>
        <taxon>Teleostei</taxon>
        <taxon>Anguilliformes</taxon>
        <taxon>Anguillidae</taxon>
        <taxon>Anguilla</taxon>
    </lineage>
</organism>